<dbReference type="Gene3D" id="3.30.420.10">
    <property type="entry name" value="Ribonuclease H-like superfamily/Ribonuclease H"/>
    <property type="match status" value="1"/>
</dbReference>
<evidence type="ECO:0000313" key="3">
    <source>
        <dbReference type="Proteomes" id="UP001459277"/>
    </source>
</evidence>
<dbReference type="GO" id="GO:0003676">
    <property type="term" value="F:nucleic acid binding"/>
    <property type="evidence" value="ECO:0007669"/>
    <property type="project" value="InterPro"/>
</dbReference>
<dbReference type="EMBL" id="JAZDWU010000001">
    <property type="protein sequence ID" value="KAL0014405.1"/>
    <property type="molecule type" value="Genomic_DNA"/>
</dbReference>
<dbReference type="InterPro" id="IPR012337">
    <property type="entry name" value="RNaseH-like_sf"/>
</dbReference>
<evidence type="ECO:0000259" key="1">
    <source>
        <dbReference type="PROSITE" id="PS50879"/>
    </source>
</evidence>
<dbReference type="InterPro" id="IPR052929">
    <property type="entry name" value="RNase_H-like_EbsB-rel"/>
</dbReference>
<evidence type="ECO:0000313" key="2">
    <source>
        <dbReference type="EMBL" id="KAL0014405.1"/>
    </source>
</evidence>
<name>A0AAW2DYH1_9ROSI</name>
<dbReference type="AlphaFoldDB" id="A0AAW2DYH1"/>
<proteinExistence type="predicted"/>
<dbReference type="InterPro" id="IPR036397">
    <property type="entry name" value="RNaseH_sf"/>
</dbReference>
<dbReference type="PANTHER" id="PTHR47074">
    <property type="entry name" value="BNAC02G40300D PROTEIN"/>
    <property type="match status" value="1"/>
</dbReference>
<accession>A0AAW2DYH1</accession>
<dbReference type="PANTHER" id="PTHR47074:SF73">
    <property type="entry name" value="OS04G0448401 PROTEIN"/>
    <property type="match status" value="1"/>
</dbReference>
<dbReference type="SUPFAM" id="SSF53098">
    <property type="entry name" value="Ribonuclease H-like"/>
    <property type="match status" value="1"/>
</dbReference>
<reference evidence="2 3" key="1">
    <citation type="submission" date="2024-01" db="EMBL/GenBank/DDBJ databases">
        <title>A telomere-to-telomere, gap-free genome of sweet tea (Lithocarpus litseifolius).</title>
        <authorList>
            <person name="Zhou J."/>
        </authorList>
    </citation>
    <scope>NUCLEOTIDE SEQUENCE [LARGE SCALE GENOMIC DNA]</scope>
    <source>
        <strain evidence="2">Zhou-2022a</strain>
        <tissue evidence="2">Leaf</tissue>
    </source>
</reference>
<dbReference type="Proteomes" id="UP001459277">
    <property type="component" value="Unassembled WGS sequence"/>
</dbReference>
<dbReference type="PROSITE" id="PS50879">
    <property type="entry name" value="RNASE_H_1"/>
    <property type="match status" value="1"/>
</dbReference>
<dbReference type="InterPro" id="IPR026960">
    <property type="entry name" value="RVT-Znf"/>
</dbReference>
<keyword evidence="3" id="KW-1185">Reference proteome</keyword>
<protein>
    <recommendedName>
        <fullName evidence="1">RNase H type-1 domain-containing protein</fullName>
    </recommendedName>
</protein>
<dbReference type="InterPro" id="IPR044730">
    <property type="entry name" value="RNase_H-like_dom_plant"/>
</dbReference>
<dbReference type="CDD" id="cd06222">
    <property type="entry name" value="RNase_H_like"/>
    <property type="match status" value="1"/>
</dbReference>
<dbReference type="InterPro" id="IPR002156">
    <property type="entry name" value="RNaseH_domain"/>
</dbReference>
<organism evidence="2 3">
    <name type="scientific">Lithocarpus litseifolius</name>
    <dbReference type="NCBI Taxonomy" id="425828"/>
    <lineage>
        <taxon>Eukaryota</taxon>
        <taxon>Viridiplantae</taxon>
        <taxon>Streptophyta</taxon>
        <taxon>Embryophyta</taxon>
        <taxon>Tracheophyta</taxon>
        <taxon>Spermatophyta</taxon>
        <taxon>Magnoliopsida</taxon>
        <taxon>eudicotyledons</taxon>
        <taxon>Gunneridae</taxon>
        <taxon>Pentapetalae</taxon>
        <taxon>rosids</taxon>
        <taxon>fabids</taxon>
        <taxon>Fagales</taxon>
        <taxon>Fagaceae</taxon>
        <taxon>Lithocarpus</taxon>
    </lineage>
</organism>
<sequence>MKVKDFMLDTGWNWDAISFELPEDIRLMIRATPLAFTSRGKDKLVWNGTSHGVFDLKSAYKLSMTSEESQPYSASWVWKADTLPKIKYFLWMCGHNSIGVKSGLVKRGVLEDDCCPICHEESETILHVLRDCPQTRLVWSQLGIQVADQRFKGSDLQDWLNWNGRQRGKSTMDNLPWCILSSFAAWNIWKRRNSIVFRNNSCNQNLSSEIVKQVVEFIYCAASPRLSKQRVVKRIRWEKPPEGWMKLNTDGSVMGNPGPAGCGGVIRDNNGHWIAGFTRRIGVALLPASQRNCGA</sequence>
<feature type="domain" description="RNase H type-1" evidence="1">
    <location>
        <begin position="241"/>
        <end position="295"/>
    </location>
</feature>
<dbReference type="Pfam" id="PF13966">
    <property type="entry name" value="zf-RVT"/>
    <property type="match status" value="1"/>
</dbReference>
<comment type="caution">
    <text evidence="2">The sequence shown here is derived from an EMBL/GenBank/DDBJ whole genome shotgun (WGS) entry which is preliminary data.</text>
</comment>
<dbReference type="GO" id="GO:0004523">
    <property type="term" value="F:RNA-DNA hybrid ribonuclease activity"/>
    <property type="evidence" value="ECO:0007669"/>
    <property type="project" value="InterPro"/>
</dbReference>
<gene>
    <name evidence="2" type="ORF">SO802_001474</name>
</gene>